<keyword evidence="3" id="KW-1185">Reference proteome</keyword>
<dbReference type="EMBL" id="VCPC01000006">
    <property type="protein sequence ID" value="TMV08288.1"/>
    <property type="molecule type" value="Genomic_DNA"/>
</dbReference>
<evidence type="ECO:0000259" key="1">
    <source>
        <dbReference type="Pfam" id="PF02211"/>
    </source>
</evidence>
<reference evidence="2 3" key="1">
    <citation type="submission" date="2019-05" db="EMBL/GenBank/DDBJ databases">
        <title>Marivita sp. nov. isolated from sea sediment.</title>
        <authorList>
            <person name="Kim W."/>
        </authorList>
    </citation>
    <scope>NUCLEOTIDE SEQUENCE [LARGE SCALE GENOMIC DNA]</scope>
    <source>
        <strain evidence="2 3">CAU 1492</strain>
    </source>
</reference>
<proteinExistence type="predicted"/>
<accession>A0ABY2WZB1</accession>
<organism evidence="2 3">
    <name type="scientific">Arenibacterium halophilum</name>
    <dbReference type="NCBI Taxonomy" id="2583821"/>
    <lineage>
        <taxon>Bacteria</taxon>
        <taxon>Pseudomonadati</taxon>
        <taxon>Pseudomonadota</taxon>
        <taxon>Alphaproteobacteria</taxon>
        <taxon>Rhodobacterales</taxon>
        <taxon>Paracoccaceae</taxon>
        <taxon>Arenibacterium</taxon>
    </lineage>
</organism>
<dbReference type="Gene3D" id="2.30.30.50">
    <property type="match status" value="1"/>
</dbReference>
<dbReference type="RefSeq" id="WP_138865679.1">
    <property type="nucleotide sequence ID" value="NZ_VCPC01000006.1"/>
</dbReference>
<dbReference type="Proteomes" id="UP001191082">
    <property type="component" value="Unassembled WGS sequence"/>
</dbReference>
<comment type="caution">
    <text evidence="2">The sequence shown here is derived from an EMBL/GenBank/DDBJ whole genome shotgun (WGS) entry which is preliminary data.</text>
</comment>
<sequence length="101" mass="11530">MSEVAFADGARVRIVDLGKPGHVRTPQYVRGKVGVIERFGGTYENPEDRAYGRGRGTAVQLFRVRLRQRDIWPDYPGCEADTLEIEIYEHWLRPEPTGEAQ</sequence>
<gene>
    <name evidence="2" type="ORF">FGK64_20180</name>
</gene>
<name>A0ABY2WZB1_9RHOB</name>
<dbReference type="SUPFAM" id="SSF50090">
    <property type="entry name" value="Electron transport accessory proteins"/>
    <property type="match status" value="1"/>
</dbReference>
<dbReference type="Pfam" id="PF02211">
    <property type="entry name" value="NHase_beta_C"/>
    <property type="match status" value="1"/>
</dbReference>
<evidence type="ECO:0000313" key="2">
    <source>
        <dbReference type="EMBL" id="TMV08288.1"/>
    </source>
</evidence>
<feature type="domain" description="Nitrile hydratase beta subunit" evidence="1">
    <location>
        <begin position="4"/>
        <end position="93"/>
    </location>
</feature>
<dbReference type="InterPro" id="IPR024690">
    <property type="entry name" value="CN_hydtase_beta_dom_C"/>
</dbReference>
<protein>
    <submittedName>
        <fullName evidence="2">Nitrile hydratase subunit beta</fullName>
    </submittedName>
</protein>
<evidence type="ECO:0000313" key="3">
    <source>
        <dbReference type="Proteomes" id="UP001191082"/>
    </source>
</evidence>
<dbReference type="InterPro" id="IPR008990">
    <property type="entry name" value="Elect_transpt_acc-like_dom_sf"/>
</dbReference>